<name>A0A258CQ16_CAUVI</name>
<comment type="caution">
    <text evidence="1">The sequence shown here is derived from an EMBL/GenBank/DDBJ whole genome shotgun (WGS) entry which is preliminary data.</text>
</comment>
<protein>
    <submittedName>
        <fullName evidence="1">Uncharacterized protein</fullName>
    </submittedName>
</protein>
<evidence type="ECO:0000313" key="1">
    <source>
        <dbReference type="EMBL" id="OYW97201.1"/>
    </source>
</evidence>
<dbReference type="Proteomes" id="UP000215616">
    <property type="component" value="Unassembled WGS sequence"/>
</dbReference>
<dbReference type="EMBL" id="NCDQ01000700">
    <property type="protein sequence ID" value="OYW97201.1"/>
    <property type="molecule type" value="Genomic_DNA"/>
</dbReference>
<organism evidence="1 2">
    <name type="scientific">Caulobacter vibrioides</name>
    <name type="common">Caulobacter crescentus</name>
    <dbReference type="NCBI Taxonomy" id="155892"/>
    <lineage>
        <taxon>Bacteria</taxon>
        <taxon>Pseudomonadati</taxon>
        <taxon>Pseudomonadota</taxon>
        <taxon>Alphaproteobacteria</taxon>
        <taxon>Caulobacterales</taxon>
        <taxon>Caulobacteraceae</taxon>
        <taxon>Caulobacter</taxon>
    </lineage>
</organism>
<proteinExistence type="predicted"/>
<evidence type="ECO:0000313" key="2">
    <source>
        <dbReference type="Proteomes" id="UP000215616"/>
    </source>
</evidence>
<reference evidence="1 2" key="1">
    <citation type="submission" date="2017-03" db="EMBL/GenBank/DDBJ databases">
        <title>Lifting the veil on microbial sulfur biogeochemistry in mining wastewaters.</title>
        <authorList>
            <person name="Kantor R.S."/>
            <person name="Colenbrander Nelson T."/>
            <person name="Marshall S."/>
            <person name="Bennett D."/>
            <person name="Apte S."/>
            <person name="Camacho D."/>
            <person name="Thomas B.C."/>
            <person name="Warren L.A."/>
            <person name="Banfield J.F."/>
        </authorList>
    </citation>
    <scope>NUCLEOTIDE SEQUENCE [LARGE SCALE GENOMIC DNA]</scope>
    <source>
        <strain evidence="1">32-67-7</strain>
    </source>
</reference>
<gene>
    <name evidence="1" type="ORF">B7Z12_22015</name>
</gene>
<accession>A0A258CQ16</accession>
<sequence>MSDDKRKIPRQKRASETVHIIPERESALHGAEMQRLLRENGAGLAPDRALVRAFIGAFHGRARARRIAMGIWFQTTPAETLAGRFDAFIHTLNQTHGPLEPVQAFVLNRAMHGAMRSAVLEGADFLHDQAFEDELVHLSRAYLAQVRQGAADGSSA</sequence>
<dbReference type="AlphaFoldDB" id="A0A258CQ16"/>